<dbReference type="AlphaFoldDB" id="A0A937F5Y7"/>
<dbReference type="GO" id="GO:0016746">
    <property type="term" value="F:acyltransferase activity"/>
    <property type="evidence" value="ECO:0007669"/>
    <property type="project" value="UniProtKB-KW"/>
</dbReference>
<evidence type="ECO:0000256" key="1">
    <source>
        <dbReference type="ARBA" id="ARBA00004651"/>
    </source>
</evidence>
<feature type="transmembrane region" description="Helical" evidence="8">
    <location>
        <begin position="401"/>
        <end position="429"/>
    </location>
</feature>
<sequence length="476" mass="55906">MLFNSIDFAVFLPIVFLFYWLAFQKHLRLQNLFIVLVSYIFYGWWDWRFLLLIFFSTLVDYWVGRGLMYSDGSLRRRVLLWVSLSINLGILAFFKYFNFFVSSFASSFSLLGAEIQSSTLNIILPVGISFYTLQTLSYSIDVYKRKLEPTSDFIAFAAFVSFFPQLVAGPIERASCLLPQFYKSRVFDREKSIEALKLMLWGLFKKVVIADSCALFANQVFGNYKGMLGSELLFGAICFTFQIYCDFSGYSDIARGVARLFGFEIMQNFYYPYFSKNISEFWRRWHISLSSWFKDYLYVPLGGNRGNSLFKIRNVFIVFIVSGLWHGANWTFIVWGMLHAVFYLPLLLGGKRLSKGEESNIKNVFQIVFTFTLTMLSWVFFRSESVSMAFDYLNRIRLAPFIELSSFLFSVRVIGVVLILISFVVIEWISQEHQFAFEKIGVRWKRPWRWLMYYSVMIIIVWCSGNSSQEFVYFQF</sequence>
<dbReference type="RefSeq" id="WP_202241978.1">
    <property type="nucleotide sequence ID" value="NZ_JAESIY010000001.1"/>
</dbReference>
<dbReference type="Proteomes" id="UP000659388">
    <property type="component" value="Unassembled WGS sequence"/>
</dbReference>
<dbReference type="PANTHER" id="PTHR13285:SF18">
    <property type="entry name" value="PROTEIN-CYSTEINE N-PALMITOYLTRANSFERASE RASP"/>
    <property type="match status" value="1"/>
</dbReference>
<feature type="transmembrane region" description="Helical" evidence="8">
    <location>
        <begin position="310"/>
        <end position="326"/>
    </location>
</feature>
<comment type="caution">
    <text evidence="9">The sequence shown here is derived from an EMBL/GenBank/DDBJ whole genome shotgun (WGS) entry which is preliminary data.</text>
</comment>
<keyword evidence="5 8" id="KW-1133">Transmembrane helix</keyword>
<name>A0A937F5Y7_9BACT</name>
<dbReference type="PANTHER" id="PTHR13285">
    <property type="entry name" value="ACYLTRANSFERASE"/>
    <property type="match status" value="1"/>
</dbReference>
<keyword evidence="4 8" id="KW-0812">Transmembrane</keyword>
<keyword evidence="7" id="KW-0808">Transferase</keyword>
<dbReference type="PIRSF" id="PIRSF016636">
    <property type="entry name" value="AlgI_DltB"/>
    <property type="match status" value="1"/>
</dbReference>
<evidence type="ECO:0000256" key="8">
    <source>
        <dbReference type="SAM" id="Phobius"/>
    </source>
</evidence>
<evidence type="ECO:0000256" key="7">
    <source>
        <dbReference type="PIRNR" id="PIRNR016636"/>
    </source>
</evidence>
<feature type="transmembrane region" description="Helical" evidence="8">
    <location>
        <begin position="109"/>
        <end position="133"/>
    </location>
</feature>
<dbReference type="EMBL" id="JAESIY010000001">
    <property type="protein sequence ID" value="MBL3654859.1"/>
    <property type="molecule type" value="Genomic_DNA"/>
</dbReference>
<dbReference type="PIRSF" id="PIRSF500217">
    <property type="entry name" value="AlgI"/>
    <property type="match status" value="1"/>
</dbReference>
<dbReference type="Pfam" id="PF03062">
    <property type="entry name" value="MBOAT"/>
    <property type="match status" value="1"/>
</dbReference>
<keyword evidence="7" id="KW-0012">Acyltransferase</keyword>
<evidence type="ECO:0000256" key="4">
    <source>
        <dbReference type="ARBA" id="ARBA00022692"/>
    </source>
</evidence>
<evidence type="ECO:0000313" key="9">
    <source>
        <dbReference type="EMBL" id="MBL3654859.1"/>
    </source>
</evidence>
<dbReference type="InterPro" id="IPR024194">
    <property type="entry name" value="Ac/AlaTfrase_AlgI/DltB"/>
</dbReference>
<organism evidence="9 10">
    <name type="scientific">Fulvivirga sediminis</name>
    <dbReference type="NCBI Taxonomy" id="2803949"/>
    <lineage>
        <taxon>Bacteria</taxon>
        <taxon>Pseudomonadati</taxon>
        <taxon>Bacteroidota</taxon>
        <taxon>Cytophagia</taxon>
        <taxon>Cytophagales</taxon>
        <taxon>Fulvivirgaceae</taxon>
        <taxon>Fulvivirga</taxon>
    </lineage>
</organism>
<gene>
    <name evidence="9" type="ORF">JL102_01855</name>
</gene>
<dbReference type="InterPro" id="IPR004299">
    <property type="entry name" value="MBOAT_fam"/>
</dbReference>
<comment type="similarity">
    <text evidence="2 7">Belongs to the membrane-bound acyltransferase family.</text>
</comment>
<dbReference type="GO" id="GO:0005886">
    <property type="term" value="C:plasma membrane"/>
    <property type="evidence" value="ECO:0007669"/>
    <property type="project" value="UniProtKB-SubCell"/>
</dbReference>
<keyword evidence="10" id="KW-1185">Reference proteome</keyword>
<keyword evidence="6 7" id="KW-0472">Membrane</keyword>
<evidence type="ECO:0000256" key="6">
    <source>
        <dbReference type="ARBA" id="ARBA00023136"/>
    </source>
</evidence>
<reference evidence="9" key="1">
    <citation type="submission" date="2021-01" db="EMBL/GenBank/DDBJ databases">
        <title>Fulvivirga kasyanovii gen. nov., sp nov., a novel member of the phylum Bacteroidetes isolated from seawater in a mussel farm.</title>
        <authorList>
            <person name="Zhao L.-H."/>
            <person name="Wang Z.-J."/>
        </authorList>
    </citation>
    <scope>NUCLEOTIDE SEQUENCE</scope>
    <source>
        <strain evidence="9">2943</strain>
    </source>
</reference>
<proteinExistence type="inferred from homology"/>
<feature type="transmembrane region" description="Helical" evidence="8">
    <location>
        <begin position="6"/>
        <end position="23"/>
    </location>
</feature>
<accession>A0A937F5Y7</accession>
<dbReference type="InterPro" id="IPR051085">
    <property type="entry name" value="MB_O-acyltransferase"/>
</dbReference>
<feature type="transmembrane region" description="Helical" evidence="8">
    <location>
        <begin position="450"/>
        <end position="467"/>
    </location>
</feature>
<feature type="transmembrane region" description="Helical" evidence="8">
    <location>
        <begin position="78"/>
        <end position="97"/>
    </location>
</feature>
<feature type="transmembrane region" description="Helical" evidence="8">
    <location>
        <begin position="361"/>
        <end position="381"/>
    </location>
</feature>
<feature type="transmembrane region" description="Helical" evidence="8">
    <location>
        <begin position="32"/>
        <end position="58"/>
    </location>
</feature>
<keyword evidence="3 7" id="KW-1003">Cell membrane</keyword>
<dbReference type="InterPro" id="IPR028362">
    <property type="entry name" value="AlgI"/>
</dbReference>
<evidence type="ECO:0000256" key="5">
    <source>
        <dbReference type="ARBA" id="ARBA00022989"/>
    </source>
</evidence>
<evidence type="ECO:0000313" key="10">
    <source>
        <dbReference type="Proteomes" id="UP000659388"/>
    </source>
</evidence>
<dbReference type="GO" id="GO:0042121">
    <property type="term" value="P:alginic acid biosynthetic process"/>
    <property type="evidence" value="ECO:0007669"/>
    <property type="project" value="InterPro"/>
</dbReference>
<comment type="subcellular location">
    <subcellularLocation>
        <location evidence="1">Cell membrane</location>
        <topology evidence="1">Multi-pass membrane protein</topology>
    </subcellularLocation>
</comment>
<protein>
    <submittedName>
        <fullName evidence="9">MBOAT family protein</fullName>
    </submittedName>
</protein>
<evidence type="ECO:0000256" key="3">
    <source>
        <dbReference type="ARBA" id="ARBA00022475"/>
    </source>
</evidence>
<evidence type="ECO:0000256" key="2">
    <source>
        <dbReference type="ARBA" id="ARBA00010323"/>
    </source>
</evidence>